<feature type="domain" description="PII-uridylyltransferase/Glutamine-synthetase adenylyltransferase" evidence="9">
    <location>
        <begin position="807"/>
        <end position="916"/>
    </location>
</feature>
<dbReference type="Pfam" id="PF08335">
    <property type="entry name" value="GlnD_UR_UTase"/>
    <property type="match status" value="2"/>
</dbReference>
<dbReference type="GO" id="GO:0016874">
    <property type="term" value="F:ligase activity"/>
    <property type="evidence" value="ECO:0007669"/>
    <property type="project" value="UniProtKB-KW"/>
</dbReference>
<dbReference type="InterPro" id="IPR043519">
    <property type="entry name" value="NT_sf"/>
</dbReference>
<keyword evidence="6 7" id="KW-0511">Multifunctional enzyme</keyword>
<keyword evidence="11" id="KW-1185">Reference proteome</keyword>
<dbReference type="GO" id="GO:0008882">
    <property type="term" value="F:[glutamate-ammonia-ligase] adenylyltransferase activity"/>
    <property type="evidence" value="ECO:0007669"/>
    <property type="project" value="UniProtKB-EC"/>
</dbReference>
<comment type="cofactor">
    <cofactor evidence="7">
        <name>Mg(2+)</name>
        <dbReference type="ChEBI" id="CHEBI:18420"/>
    </cofactor>
</comment>
<evidence type="ECO:0000256" key="4">
    <source>
        <dbReference type="ARBA" id="ARBA00022840"/>
    </source>
</evidence>
<sequence>MNMDSVLPETVVQRARSASRFLDDLLNRFPEWLDASDFSVPRGAGDIAALIQASCSALSVDSELMQALRQQRQREMARIALRELAGLADFDETLRDLSDLADACCAVAVDKASASLFERYGVPRDAQGRAVRPVVLGMGKLGGRELNFSSDIDLIVAYTARGQTDGQRPIENEQFFARLVQAMTRLLSARTEHGFVFRVDLMLRPFGASGPPAVSFAAAEQYYQEHGREWERYALIKARPVAGDLAAGHELLKRLQPFVYRRYLDFTAIGSLRELKRRIRDDVANRGQEDSIKLGEGGIRELEFIVQSFQLVRGGQDARLQGTRFRPILKRLAEIGLMDGPTVSRLDQCYRFLRRLENAVQMYADQQTHALPTQDAPRTALLVAMGVDDWDSLVKQYGEVRAFVHAEFDRVFAAPSADAEDATWDRAMDSAMSSDMDSGALTRELVHLGLDASAAGAIVPLLQALASSRRVRVLPDAATQRLRAVVARLMQQCSEHADPVLVAQRSLKVVEAIVGRSTYLSLLLESDTARSQLVRLCAASSWVTDFMAQSPATLDMLLDARQLYAPPTLEQMREDVRARIETVGEVGDGGSAAMDALRRYRQETMLRIAAADVIGLLPLVKVSDHLSWLAEAVLQQALECAEQEMRLQYGMPPGSGDAARIAAIAYGKFGGFELGYGSDLDLVFVYDAESLQADTLGGARSLSTAAWFVRLVQRLIHWLSTLTPAGRCYEVDLELRPSGRSGLVVSTLKSYAEYQRDKAWTWEHQALTRARFVAGDSDLGGRFESLRKDVLAIPRDADKLRHDVLDMRDRMRSQRGRTQAGRWDMKLGTGGLVDIEFITQYLLLREASQQPDLTRWSDNWRQLDALCQTGVIGAADKDRLIEIYRSYRRETHAAALQQRDTTVDEPLWHESRQEVVRLWNRVFGLEGESALRAG</sequence>
<dbReference type="SUPFAM" id="SSF81301">
    <property type="entry name" value="Nucleotidyltransferase"/>
    <property type="match status" value="2"/>
</dbReference>
<evidence type="ECO:0000256" key="6">
    <source>
        <dbReference type="ARBA" id="ARBA00023268"/>
    </source>
</evidence>
<feature type="domain" description="Glutamate-ammonia ligase adenylyltransferase repeated" evidence="8">
    <location>
        <begin position="531"/>
        <end position="784"/>
    </location>
</feature>
<accession>A0ABU2WMN9</accession>
<keyword evidence="2 7" id="KW-0548">Nucleotidyltransferase</keyword>
<dbReference type="InterPro" id="IPR023057">
    <property type="entry name" value="GlnE"/>
</dbReference>
<comment type="caution">
    <text evidence="10">The sequence shown here is derived from an EMBL/GenBank/DDBJ whole genome shotgun (WGS) entry which is preliminary data.</text>
</comment>
<comment type="similarity">
    <text evidence="7">Belongs to the GlnE family.</text>
</comment>
<evidence type="ECO:0000256" key="2">
    <source>
        <dbReference type="ARBA" id="ARBA00022695"/>
    </source>
</evidence>
<feature type="domain" description="PII-uridylyltransferase/Glutamine-synthetase adenylyltransferase" evidence="9">
    <location>
        <begin position="274"/>
        <end position="412"/>
    </location>
</feature>
<feature type="region of interest" description="Adenylyl removase" evidence="7">
    <location>
        <begin position="1"/>
        <end position="416"/>
    </location>
</feature>
<dbReference type="Proteomes" id="UP001254608">
    <property type="component" value="Unassembled WGS sequence"/>
</dbReference>
<evidence type="ECO:0000259" key="8">
    <source>
        <dbReference type="Pfam" id="PF03710"/>
    </source>
</evidence>
<keyword evidence="5 7" id="KW-0460">Magnesium</keyword>
<dbReference type="SUPFAM" id="SSF81593">
    <property type="entry name" value="Nucleotidyltransferase substrate binding subunit/domain"/>
    <property type="match status" value="2"/>
</dbReference>
<reference evidence="10 11" key="1">
    <citation type="submission" date="2023-09" db="EMBL/GenBank/DDBJ databases">
        <authorList>
            <person name="Rey-Velasco X."/>
        </authorList>
    </citation>
    <scope>NUCLEOTIDE SEQUENCE [LARGE SCALE GENOMIC DNA]</scope>
    <source>
        <strain evidence="10 11">W345</strain>
    </source>
</reference>
<evidence type="ECO:0000313" key="11">
    <source>
        <dbReference type="Proteomes" id="UP001254608"/>
    </source>
</evidence>
<dbReference type="RefSeq" id="WP_311366557.1">
    <property type="nucleotide sequence ID" value="NZ_JAVRIC010000037.1"/>
</dbReference>
<dbReference type="EMBL" id="JAVRIC010000037">
    <property type="protein sequence ID" value="MDT0499147.1"/>
    <property type="molecule type" value="Genomic_DNA"/>
</dbReference>
<dbReference type="InterPro" id="IPR005190">
    <property type="entry name" value="GlnE_rpt_dom"/>
</dbReference>
<comment type="catalytic activity">
    <reaction evidence="7">
        <text>[glutamine synthetase]-L-tyrosine + ATP = [glutamine synthetase]-O(4)-(5'-adenylyl)-L-tyrosine + diphosphate</text>
        <dbReference type="Rhea" id="RHEA:18589"/>
        <dbReference type="Rhea" id="RHEA-COMP:10660"/>
        <dbReference type="Rhea" id="RHEA-COMP:10661"/>
        <dbReference type="ChEBI" id="CHEBI:30616"/>
        <dbReference type="ChEBI" id="CHEBI:33019"/>
        <dbReference type="ChEBI" id="CHEBI:46858"/>
        <dbReference type="ChEBI" id="CHEBI:83624"/>
        <dbReference type="EC" id="2.7.7.42"/>
    </reaction>
</comment>
<dbReference type="Pfam" id="PF03710">
    <property type="entry name" value="GlnE"/>
    <property type="match status" value="2"/>
</dbReference>
<feature type="domain" description="Glutamate-ammonia ligase adenylyltransferase repeated" evidence="8">
    <location>
        <begin position="14"/>
        <end position="251"/>
    </location>
</feature>
<evidence type="ECO:0000256" key="7">
    <source>
        <dbReference type="HAMAP-Rule" id="MF_00802"/>
    </source>
</evidence>
<dbReference type="Gene3D" id="3.30.460.10">
    <property type="entry name" value="Beta Polymerase, domain 2"/>
    <property type="match status" value="2"/>
</dbReference>
<dbReference type="GO" id="GO:0047388">
    <property type="term" value="F:[glutamine synthetase]-adenylyl-L-tyrosine phosphorylase activity"/>
    <property type="evidence" value="ECO:0007669"/>
    <property type="project" value="UniProtKB-EC"/>
</dbReference>
<proteinExistence type="inferred from homology"/>
<dbReference type="EC" id="2.7.7.42" evidence="7"/>
<feature type="region of interest" description="Adenylyl transferase" evidence="7">
    <location>
        <begin position="424"/>
        <end position="934"/>
    </location>
</feature>
<protein>
    <recommendedName>
        <fullName evidence="7">Bifunctional glutamine synthetase adenylyltransferase/adenylyl-removing enzyme</fullName>
    </recommendedName>
    <alternativeName>
        <fullName evidence="7">ATP:glutamine synthetase adenylyltransferase</fullName>
    </alternativeName>
    <alternativeName>
        <fullName evidence="7">ATase</fullName>
    </alternativeName>
    <domain>
        <recommendedName>
            <fullName evidence="7">Glutamine synthetase adenylyl-L-tyrosine phosphorylase</fullName>
            <ecNumber evidence="7">2.7.7.89</ecNumber>
        </recommendedName>
        <alternativeName>
            <fullName evidence="7">Adenylyl removase</fullName>
            <shortName evidence="7">AR</shortName>
            <shortName evidence="7">AT-N</shortName>
        </alternativeName>
    </domain>
    <domain>
        <recommendedName>
            <fullName evidence="7">Glutamine synthetase adenylyl transferase</fullName>
            <ecNumber evidence="7">2.7.7.42</ecNumber>
        </recommendedName>
        <alternativeName>
            <fullName evidence="7">Adenylyl transferase</fullName>
            <shortName evidence="7">AT</shortName>
            <shortName evidence="7">AT-C</shortName>
        </alternativeName>
    </domain>
</protein>
<comment type="function">
    <text evidence="7">Involved in the regulation of glutamine synthetase GlnA, a key enzyme in the process to assimilate ammonia. When cellular nitrogen levels are high, the C-terminal adenylyl transferase (AT) inactivates GlnA by covalent transfer of an adenylyl group from ATP to specific tyrosine residue of GlnA, thus reducing its activity. Conversely, when nitrogen levels are low, the N-terminal adenylyl removase (AR) activates GlnA by removing the adenylyl group by phosphorolysis, increasing its activity. The regulatory region of GlnE binds the signal transduction protein PII (GlnB) which indicates the nitrogen status of the cell.</text>
</comment>
<organism evidence="10 11">
    <name type="scientific">Banduia mediterranea</name>
    <dbReference type="NCBI Taxonomy" id="3075609"/>
    <lineage>
        <taxon>Bacteria</taxon>
        <taxon>Pseudomonadati</taxon>
        <taxon>Pseudomonadota</taxon>
        <taxon>Gammaproteobacteria</taxon>
        <taxon>Nevskiales</taxon>
        <taxon>Algiphilaceae</taxon>
        <taxon>Banduia</taxon>
    </lineage>
</organism>
<gene>
    <name evidence="7 10" type="primary">glnE</name>
    <name evidence="10" type="ORF">RM530_17530</name>
</gene>
<dbReference type="HAMAP" id="MF_00802">
    <property type="entry name" value="GlnE"/>
    <property type="match status" value="1"/>
</dbReference>
<comment type="catalytic activity">
    <reaction evidence="7">
        <text>[glutamine synthetase]-O(4)-(5'-adenylyl)-L-tyrosine + phosphate = [glutamine synthetase]-L-tyrosine + ADP</text>
        <dbReference type="Rhea" id="RHEA:43716"/>
        <dbReference type="Rhea" id="RHEA-COMP:10660"/>
        <dbReference type="Rhea" id="RHEA-COMP:10661"/>
        <dbReference type="ChEBI" id="CHEBI:43474"/>
        <dbReference type="ChEBI" id="CHEBI:46858"/>
        <dbReference type="ChEBI" id="CHEBI:83624"/>
        <dbReference type="ChEBI" id="CHEBI:456216"/>
        <dbReference type="EC" id="2.7.7.89"/>
    </reaction>
</comment>
<evidence type="ECO:0000256" key="3">
    <source>
        <dbReference type="ARBA" id="ARBA00022741"/>
    </source>
</evidence>
<evidence type="ECO:0000313" key="10">
    <source>
        <dbReference type="EMBL" id="MDT0499147.1"/>
    </source>
</evidence>
<dbReference type="EC" id="2.7.7.89" evidence="7"/>
<dbReference type="Gene3D" id="1.20.120.330">
    <property type="entry name" value="Nucleotidyltransferases domain 2"/>
    <property type="match status" value="2"/>
</dbReference>
<dbReference type="PANTHER" id="PTHR30621">
    <property type="entry name" value="GLUTAMINE SYNTHETASE ADENYLYLTRANSFERASE"/>
    <property type="match status" value="1"/>
</dbReference>
<keyword evidence="1 7" id="KW-0808">Transferase</keyword>
<keyword evidence="10" id="KW-0436">Ligase</keyword>
<dbReference type="PANTHER" id="PTHR30621:SF0">
    <property type="entry name" value="BIFUNCTIONAL GLUTAMINE SYNTHETASE ADENYLYLTRANSFERASE_ADENYLYL-REMOVING ENZYME"/>
    <property type="match status" value="1"/>
</dbReference>
<keyword evidence="3 7" id="KW-0547">Nucleotide-binding</keyword>
<evidence type="ECO:0000256" key="1">
    <source>
        <dbReference type="ARBA" id="ARBA00022679"/>
    </source>
</evidence>
<dbReference type="NCBIfam" id="NF008292">
    <property type="entry name" value="PRK11072.1"/>
    <property type="match status" value="1"/>
</dbReference>
<dbReference type="CDD" id="cd05401">
    <property type="entry name" value="NT_GlnE_GlnD_like"/>
    <property type="match status" value="2"/>
</dbReference>
<evidence type="ECO:0000259" key="9">
    <source>
        <dbReference type="Pfam" id="PF08335"/>
    </source>
</evidence>
<dbReference type="InterPro" id="IPR013546">
    <property type="entry name" value="PII_UdlTrfase/GS_AdlTrfase"/>
</dbReference>
<name>A0ABU2WMN9_9GAMM</name>
<dbReference type="Gene3D" id="1.20.120.1510">
    <property type="match status" value="1"/>
</dbReference>
<evidence type="ECO:0000256" key="5">
    <source>
        <dbReference type="ARBA" id="ARBA00022842"/>
    </source>
</evidence>
<keyword evidence="4 7" id="KW-0067">ATP-binding</keyword>